<proteinExistence type="predicted"/>
<evidence type="ECO:0000313" key="1">
    <source>
        <dbReference type="EMBL" id="PXX33728.1"/>
    </source>
</evidence>
<dbReference type="Proteomes" id="UP000247792">
    <property type="component" value="Unassembled WGS sequence"/>
</dbReference>
<accession>A0A318IJL2</accession>
<dbReference type="EMBL" id="QJKB01000028">
    <property type="protein sequence ID" value="PXX33728.1"/>
    <property type="molecule type" value="Genomic_DNA"/>
</dbReference>
<keyword evidence="2" id="KW-1185">Reference proteome</keyword>
<comment type="caution">
    <text evidence="1">The sequence shown here is derived from an EMBL/GenBank/DDBJ whole genome shotgun (WGS) entry which is preliminary data.</text>
</comment>
<sequence>MSTLKNKVYKICSDVASEYPGWEFLSSGQFKNKSLKHLTLAINLGFGFTVNDTPLLPAIHIYHKKSMALFKKLNGYDRPTSIVRFQTVYQLLTHMPEDLRRICWILADKNLQMKVAPPSEGAKKQMIDVTECRPILQAVMADGIALIEKLYHLDSEESFLRNLPPKYTPGSDKVPYDEFERNKGVMVCIARALTGDFDFTSKYRDDNYSTVFPKNLKEIDSLLEIMPELKIQFYKKNNVV</sequence>
<evidence type="ECO:0000313" key="2">
    <source>
        <dbReference type="Proteomes" id="UP000247792"/>
    </source>
</evidence>
<reference evidence="1 2" key="1">
    <citation type="submission" date="2018-05" db="EMBL/GenBank/DDBJ databases">
        <title>Genomic Encyclopedia of Type Strains, Phase IV (KMG-IV): sequencing the most valuable type-strain genomes for metagenomic binning, comparative biology and taxonomic classification.</title>
        <authorList>
            <person name="Goeker M."/>
        </authorList>
    </citation>
    <scope>NUCLEOTIDE SEQUENCE [LARGE SCALE GENOMIC DNA]</scope>
    <source>
        <strain evidence="1 2">DSM 19792</strain>
    </source>
</reference>
<organism evidence="1 2">
    <name type="scientific">Undibacterium pigrum</name>
    <dbReference type="NCBI Taxonomy" id="401470"/>
    <lineage>
        <taxon>Bacteria</taxon>
        <taxon>Pseudomonadati</taxon>
        <taxon>Pseudomonadota</taxon>
        <taxon>Betaproteobacteria</taxon>
        <taxon>Burkholderiales</taxon>
        <taxon>Oxalobacteraceae</taxon>
        <taxon>Undibacterium</taxon>
    </lineage>
</organism>
<gene>
    <name evidence="1" type="ORF">DFR42_1283</name>
</gene>
<name>A0A318IJL2_9BURK</name>
<dbReference type="AlphaFoldDB" id="A0A318IJL2"/>
<protein>
    <submittedName>
        <fullName evidence="1">Uncharacterized protein</fullName>
    </submittedName>
</protein>
<dbReference type="OrthoDB" id="7263421at2"/>
<dbReference type="RefSeq" id="WP_110258483.1">
    <property type="nucleotide sequence ID" value="NZ_QJKB01000028.1"/>
</dbReference>